<dbReference type="PROSITE" id="PS50928">
    <property type="entry name" value="ABC_TM1"/>
    <property type="match status" value="1"/>
</dbReference>
<gene>
    <name evidence="9" type="ORF">ACFO1S_24865</name>
</gene>
<organism evidence="9 10">
    <name type="scientific">Cohnella boryungensis</name>
    <dbReference type="NCBI Taxonomy" id="768479"/>
    <lineage>
        <taxon>Bacteria</taxon>
        <taxon>Bacillati</taxon>
        <taxon>Bacillota</taxon>
        <taxon>Bacilli</taxon>
        <taxon>Bacillales</taxon>
        <taxon>Paenibacillaceae</taxon>
        <taxon>Cohnella</taxon>
    </lineage>
</organism>
<keyword evidence="10" id="KW-1185">Reference proteome</keyword>
<dbReference type="CDD" id="cd06261">
    <property type="entry name" value="TM_PBP2"/>
    <property type="match status" value="1"/>
</dbReference>
<name>A0ABV8SGF7_9BACL</name>
<dbReference type="SUPFAM" id="SSF161098">
    <property type="entry name" value="MetI-like"/>
    <property type="match status" value="1"/>
</dbReference>
<feature type="domain" description="ABC transmembrane type-1" evidence="8">
    <location>
        <begin position="85"/>
        <end position="298"/>
    </location>
</feature>
<keyword evidence="4 7" id="KW-0812">Transmembrane</keyword>
<evidence type="ECO:0000259" key="8">
    <source>
        <dbReference type="PROSITE" id="PS50928"/>
    </source>
</evidence>
<keyword evidence="3" id="KW-1003">Cell membrane</keyword>
<dbReference type="EMBL" id="JBHSED010000065">
    <property type="protein sequence ID" value="MFC4306656.1"/>
    <property type="molecule type" value="Genomic_DNA"/>
</dbReference>
<evidence type="ECO:0000313" key="10">
    <source>
        <dbReference type="Proteomes" id="UP001595755"/>
    </source>
</evidence>
<comment type="caution">
    <text evidence="9">The sequence shown here is derived from an EMBL/GenBank/DDBJ whole genome shotgun (WGS) entry which is preliminary data.</text>
</comment>
<evidence type="ECO:0000256" key="6">
    <source>
        <dbReference type="ARBA" id="ARBA00023136"/>
    </source>
</evidence>
<feature type="transmembrane region" description="Helical" evidence="7">
    <location>
        <begin position="123"/>
        <end position="144"/>
    </location>
</feature>
<keyword evidence="6 7" id="KW-0472">Membrane</keyword>
<protein>
    <submittedName>
        <fullName evidence="9">Carbohydrate ABC transporter permease</fullName>
    </submittedName>
</protein>
<feature type="transmembrane region" description="Helical" evidence="7">
    <location>
        <begin position="89"/>
        <end position="111"/>
    </location>
</feature>
<dbReference type="InterPro" id="IPR051393">
    <property type="entry name" value="ABC_transporter_permease"/>
</dbReference>
<reference evidence="10" key="1">
    <citation type="journal article" date="2019" name="Int. J. Syst. Evol. Microbiol.">
        <title>The Global Catalogue of Microorganisms (GCM) 10K type strain sequencing project: providing services to taxonomists for standard genome sequencing and annotation.</title>
        <authorList>
            <consortium name="The Broad Institute Genomics Platform"/>
            <consortium name="The Broad Institute Genome Sequencing Center for Infectious Disease"/>
            <person name="Wu L."/>
            <person name="Ma J."/>
        </authorList>
    </citation>
    <scope>NUCLEOTIDE SEQUENCE [LARGE SCALE GENOMIC DNA]</scope>
    <source>
        <strain evidence="10">CGMCC 4.1641</strain>
    </source>
</reference>
<dbReference type="Proteomes" id="UP001595755">
    <property type="component" value="Unassembled WGS sequence"/>
</dbReference>
<dbReference type="RefSeq" id="WP_204602333.1">
    <property type="nucleotide sequence ID" value="NZ_JBHSED010000065.1"/>
</dbReference>
<keyword evidence="5 7" id="KW-1133">Transmembrane helix</keyword>
<feature type="transmembrane region" description="Helical" evidence="7">
    <location>
        <begin position="26"/>
        <end position="45"/>
    </location>
</feature>
<evidence type="ECO:0000256" key="4">
    <source>
        <dbReference type="ARBA" id="ARBA00022692"/>
    </source>
</evidence>
<evidence type="ECO:0000256" key="2">
    <source>
        <dbReference type="ARBA" id="ARBA00022448"/>
    </source>
</evidence>
<evidence type="ECO:0000256" key="5">
    <source>
        <dbReference type="ARBA" id="ARBA00022989"/>
    </source>
</evidence>
<keyword evidence="2 7" id="KW-0813">Transport</keyword>
<dbReference type="InterPro" id="IPR035906">
    <property type="entry name" value="MetI-like_sf"/>
</dbReference>
<evidence type="ECO:0000313" key="9">
    <source>
        <dbReference type="EMBL" id="MFC4306656.1"/>
    </source>
</evidence>
<comment type="similarity">
    <text evidence="7">Belongs to the binding-protein-dependent transport system permease family.</text>
</comment>
<dbReference type="Pfam" id="PF00528">
    <property type="entry name" value="BPD_transp_1"/>
    <property type="match status" value="1"/>
</dbReference>
<dbReference type="InterPro" id="IPR000515">
    <property type="entry name" value="MetI-like"/>
</dbReference>
<evidence type="ECO:0000256" key="1">
    <source>
        <dbReference type="ARBA" id="ARBA00004651"/>
    </source>
</evidence>
<feature type="transmembrane region" description="Helical" evidence="7">
    <location>
        <begin position="229"/>
        <end position="251"/>
    </location>
</feature>
<evidence type="ECO:0000256" key="7">
    <source>
        <dbReference type="RuleBase" id="RU363032"/>
    </source>
</evidence>
<proteinExistence type="inferred from homology"/>
<comment type="subcellular location">
    <subcellularLocation>
        <location evidence="1 7">Cell membrane</location>
        <topology evidence="1 7">Multi-pass membrane protein</topology>
    </subcellularLocation>
</comment>
<dbReference type="PANTHER" id="PTHR30193">
    <property type="entry name" value="ABC TRANSPORTER PERMEASE PROTEIN"/>
    <property type="match status" value="1"/>
</dbReference>
<sequence>MKEQESSPTPAAGGIRRKIKINPTPYFFLAPSLIILCVFTVYPILQAVRLSFLDYNFVNPDQSEYIGLENFKELFASDRYFWPSLGQTVYYSFGSLIPALLLSLVISLIITESWFAMQKAMRVFYFLPVILSITIAGLIFSWIYNPDFGVLNYALSLVGLEPQSWLGNPKLAMVSIIMMVIWKTLGYNITVWSAGLLAMPGAVREAAKIDGANYWRELYHIRLPLMKPIIMFLMILGLIGAFQSFDAIYVMTQGGPMHKTQVVGYYIWQAAFRDMRIGYASSISWVLFVILIGFTMLQFRWLGREEDSP</sequence>
<dbReference type="SUPFAM" id="SSF160964">
    <property type="entry name" value="MalF N-terminal region-like"/>
    <property type="match status" value="1"/>
</dbReference>
<feature type="transmembrane region" description="Helical" evidence="7">
    <location>
        <begin position="277"/>
        <end position="297"/>
    </location>
</feature>
<evidence type="ECO:0000256" key="3">
    <source>
        <dbReference type="ARBA" id="ARBA00022475"/>
    </source>
</evidence>
<accession>A0ABV8SGF7</accession>
<dbReference type="PANTHER" id="PTHR30193:SF37">
    <property type="entry name" value="INNER MEMBRANE ABC TRANSPORTER PERMEASE PROTEIN YCJO"/>
    <property type="match status" value="1"/>
</dbReference>
<dbReference type="Gene3D" id="1.10.3720.10">
    <property type="entry name" value="MetI-like"/>
    <property type="match status" value="1"/>
</dbReference>